<feature type="compositionally biased region" description="Polar residues" evidence="1">
    <location>
        <begin position="1"/>
        <end position="14"/>
    </location>
</feature>
<evidence type="ECO:0000256" key="1">
    <source>
        <dbReference type="SAM" id="MobiDB-lite"/>
    </source>
</evidence>
<sequence length="186" mass="20288">MGNAQSNQLQNYPNGYQRKSREGSVNGNKIRNSIHGGTAGLGTTKSSVATTETTKAIATATTSGSTTDEPKSQPIIGANKKMSVYGSSPFVGSPLYFNDHYGKRINRSNSTSRDDLSSPRSLNSSHIMKESFDPNFSSPHSSTKDENNGPLSHILKKSNYSITIDIYESVKIALILIQVIKYYFKN</sequence>
<evidence type="ECO:0000313" key="2">
    <source>
        <dbReference type="EMBL" id="ORX58612.1"/>
    </source>
</evidence>
<dbReference type="EMBL" id="MCFH01000004">
    <property type="protein sequence ID" value="ORX58612.1"/>
    <property type="molecule type" value="Genomic_DNA"/>
</dbReference>
<reference evidence="2 3" key="1">
    <citation type="submission" date="2016-08" db="EMBL/GenBank/DDBJ databases">
        <title>Genomes of anaerobic fungi encode conserved fungal cellulosomes for biomass hydrolysis.</title>
        <authorList>
            <consortium name="DOE Joint Genome Institute"/>
            <person name="Haitjema C.H."/>
            <person name="Gilmore S.P."/>
            <person name="Henske J.K."/>
            <person name="Solomon K.V."/>
            <person name="De Groot R."/>
            <person name="Kuo A."/>
            <person name="Mondo S.J."/>
            <person name="Salamov A.A."/>
            <person name="Labutti K."/>
            <person name="Zhao Z."/>
            <person name="Chiniquy J."/>
            <person name="Barry K."/>
            <person name="Brewer H.M."/>
            <person name="Purvine S.O."/>
            <person name="Wright A.T."/>
            <person name="Boxma B."/>
            <person name="Van Alen T."/>
            <person name="Hackstein J.H."/>
            <person name="Baker S.E."/>
            <person name="Grigoriev I.V."/>
            <person name="O'Malley M.A."/>
        </authorList>
    </citation>
    <scope>NUCLEOTIDE SEQUENCE [LARGE SCALE GENOMIC DNA]</scope>
    <source>
        <strain evidence="3">finn</strain>
    </source>
</reference>
<gene>
    <name evidence="2" type="ORF">BCR36DRAFT_115331</name>
</gene>
<dbReference type="AlphaFoldDB" id="A0A1Y1VKK7"/>
<name>A0A1Y1VKK7_9FUNG</name>
<reference evidence="2 3" key="2">
    <citation type="submission" date="2016-08" db="EMBL/GenBank/DDBJ databases">
        <title>Pervasive Adenine N6-methylation of Active Genes in Fungi.</title>
        <authorList>
            <consortium name="DOE Joint Genome Institute"/>
            <person name="Mondo S.J."/>
            <person name="Dannebaum R.O."/>
            <person name="Kuo R.C."/>
            <person name="Labutti K."/>
            <person name="Haridas S."/>
            <person name="Kuo A."/>
            <person name="Salamov A."/>
            <person name="Ahrendt S.R."/>
            <person name="Lipzen A."/>
            <person name="Sullivan W."/>
            <person name="Andreopoulos W.B."/>
            <person name="Clum A."/>
            <person name="Lindquist E."/>
            <person name="Daum C."/>
            <person name="Ramamoorthy G.K."/>
            <person name="Gryganskyi A."/>
            <person name="Culley D."/>
            <person name="Magnuson J.K."/>
            <person name="James T.Y."/>
            <person name="O'Malley M.A."/>
            <person name="Stajich J.E."/>
            <person name="Spatafora J.W."/>
            <person name="Visel A."/>
            <person name="Grigoriev I.V."/>
        </authorList>
    </citation>
    <scope>NUCLEOTIDE SEQUENCE [LARGE SCALE GENOMIC DNA]</scope>
    <source>
        <strain evidence="3">finn</strain>
    </source>
</reference>
<dbReference type="STRING" id="1754191.A0A1Y1VKK7"/>
<organism evidence="2 3">
    <name type="scientific">Piromyces finnis</name>
    <dbReference type="NCBI Taxonomy" id="1754191"/>
    <lineage>
        <taxon>Eukaryota</taxon>
        <taxon>Fungi</taxon>
        <taxon>Fungi incertae sedis</taxon>
        <taxon>Chytridiomycota</taxon>
        <taxon>Chytridiomycota incertae sedis</taxon>
        <taxon>Neocallimastigomycetes</taxon>
        <taxon>Neocallimastigales</taxon>
        <taxon>Neocallimastigaceae</taxon>
        <taxon>Piromyces</taxon>
    </lineage>
</organism>
<feature type="region of interest" description="Disordered" evidence="1">
    <location>
        <begin position="1"/>
        <end position="47"/>
    </location>
</feature>
<dbReference type="Proteomes" id="UP000193719">
    <property type="component" value="Unassembled WGS sequence"/>
</dbReference>
<proteinExistence type="predicted"/>
<accession>A0A1Y1VKK7</accession>
<protein>
    <submittedName>
        <fullName evidence="2">Uncharacterized protein</fullName>
    </submittedName>
</protein>
<evidence type="ECO:0000313" key="3">
    <source>
        <dbReference type="Proteomes" id="UP000193719"/>
    </source>
</evidence>
<feature type="region of interest" description="Disordered" evidence="1">
    <location>
        <begin position="106"/>
        <end position="152"/>
    </location>
</feature>
<keyword evidence="3" id="KW-1185">Reference proteome</keyword>
<comment type="caution">
    <text evidence="2">The sequence shown here is derived from an EMBL/GenBank/DDBJ whole genome shotgun (WGS) entry which is preliminary data.</text>
</comment>